<feature type="transmembrane region" description="Helical" evidence="7">
    <location>
        <begin position="284"/>
        <end position="308"/>
    </location>
</feature>
<evidence type="ECO:0000256" key="6">
    <source>
        <dbReference type="ARBA" id="ARBA00038076"/>
    </source>
</evidence>
<feature type="transmembrane region" description="Helical" evidence="7">
    <location>
        <begin position="328"/>
        <end position="361"/>
    </location>
</feature>
<dbReference type="GO" id="GO:0022857">
    <property type="term" value="F:transmembrane transporter activity"/>
    <property type="evidence" value="ECO:0007669"/>
    <property type="project" value="TreeGrafter"/>
</dbReference>
<dbReference type="InterPro" id="IPR025857">
    <property type="entry name" value="MacB_PCD"/>
</dbReference>
<keyword evidence="4 7" id="KW-1133">Transmembrane helix</keyword>
<evidence type="ECO:0000256" key="1">
    <source>
        <dbReference type="ARBA" id="ARBA00004651"/>
    </source>
</evidence>
<evidence type="ECO:0000259" key="9">
    <source>
        <dbReference type="Pfam" id="PF12704"/>
    </source>
</evidence>
<evidence type="ECO:0000256" key="4">
    <source>
        <dbReference type="ARBA" id="ARBA00022989"/>
    </source>
</evidence>
<evidence type="ECO:0000313" key="10">
    <source>
        <dbReference type="EMBL" id="KKW10538.1"/>
    </source>
</evidence>
<comment type="subcellular location">
    <subcellularLocation>
        <location evidence="1">Cell membrane</location>
        <topology evidence="1">Multi-pass membrane protein</topology>
    </subcellularLocation>
</comment>
<evidence type="ECO:0000256" key="2">
    <source>
        <dbReference type="ARBA" id="ARBA00022475"/>
    </source>
</evidence>
<dbReference type="Proteomes" id="UP000034588">
    <property type="component" value="Unassembled WGS sequence"/>
</dbReference>
<accession>A0A0G1VVK9</accession>
<dbReference type="InterPro" id="IPR050250">
    <property type="entry name" value="Macrolide_Exporter_MacB"/>
</dbReference>
<evidence type="ECO:0000313" key="11">
    <source>
        <dbReference type="Proteomes" id="UP000034588"/>
    </source>
</evidence>
<dbReference type="PANTHER" id="PTHR30572">
    <property type="entry name" value="MEMBRANE COMPONENT OF TRANSPORTER-RELATED"/>
    <property type="match status" value="1"/>
</dbReference>
<feature type="domain" description="ABC3 transporter permease C-terminal" evidence="8">
    <location>
        <begin position="288"/>
        <end position="400"/>
    </location>
</feature>
<protein>
    <recommendedName>
        <fullName evidence="12">ABC transporter, permease protein</fullName>
    </recommendedName>
</protein>
<organism evidence="10 11">
    <name type="scientific">Candidatus Gottesmanbacteria bacterium GW2011_GWB1_49_7</name>
    <dbReference type="NCBI Taxonomy" id="1618448"/>
    <lineage>
        <taxon>Bacteria</taxon>
        <taxon>Candidatus Gottesmaniibacteriota</taxon>
    </lineage>
</organism>
<dbReference type="PANTHER" id="PTHR30572:SF4">
    <property type="entry name" value="ABC TRANSPORTER PERMEASE YTRF"/>
    <property type="match status" value="1"/>
</dbReference>
<dbReference type="InterPro" id="IPR003838">
    <property type="entry name" value="ABC3_permease_C"/>
</dbReference>
<reference evidence="10 11" key="1">
    <citation type="journal article" date="2015" name="Nature">
        <title>rRNA introns, odd ribosomes, and small enigmatic genomes across a large radiation of phyla.</title>
        <authorList>
            <person name="Brown C.T."/>
            <person name="Hug L.A."/>
            <person name="Thomas B.C."/>
            <person name="Sharon I."/>
            <person name="Castelle C.J."/>
            <person name="Singh A."/>
            <person name="Wilkins M.J."/>
            <person name="Williams K.H."/>
            <person name="Banfield J.F."/>
        </authorList>
    </citation>
    <scope>NUCLEOTIDE SEQUENCE [LARGE SCALE GENOMIC DNA]</scope>
</reference>
<dbReference type="EMBL" id="LCQD01000035">
    <property type="protein sequence ID" value="KKW10538.1"/>
    <property type="molecule type" value="Genomic_DNA"/>
</dbReference>
<evidence type="ECO:0000256" key="3">
    <source>
        <dbReference type="ARBA" id="ARBA00022692"/>
    </source>
</evidence>
<sequence length="407" mass="42817">MDYQELFLEAIATLTVNKMRTALAILGIVIGIGSVIALISLGQATQASVQSQIQSLGSNLLTVQPSAQRTGAVQGAFGGGTTLTLEDAKAIETSGQITSVRNVSPELQRRAQVTTGNTNTNTQIVGATAVYTDVHKVTISSGSFITEQHVDSLSKVAVVGPQVITNLFGENASPIGQTIRISGQTFTIIGITTSKGGSGFQNQDDIVYVPLTTAQKVLFGIDYVSSISLEAKSAEVMTDAQNEVGYLLLARHKFNDPTQADFSIFSQQDILNTASSITGTFTSLLSGIAAISLIVGGIGIMNIMLVTVTERTREIGLRKALGAKKKTITLQFLAESIMLTFTGGVIGIIVGILTSYVISLATSSTFVISPAAILIAFAVSATIGILFGWYPAKKASDLQPIEALRYE</sequence>
<dbReference type="AlphaFoldDB" id="A0A0G1VVK9"/>
<proteinExistence type="inferred from homology"/>
<keyword evidence="2" id="KW-1003">Cell membrane</keyword>
<feature type="transmembrane region" description="Helical" evidence="7">
    <location>
        <begin position="21"/>
        <end position="42"/>
    </location>
</feature>
<comment type="caution">
    <text evidence="10">The sequence shown here is derived from an EMBL/GenBank/DDBJ whole genome shotgun (WGS) entry which is preliminary data.</text>
</comment>
<evidence type="ECO:0000256" key="5">
    <source>
        <dbReference type="ARBA" id="ARBA00023136"/>
    </source>
</evidence>
<feature type="domain" description="MacB-like periplasmic core" evidence="9">
    <location>
        <begin position="21"/>
        <end position="244"/>
    </location>
</feature>
<gene>
    <name evidence="10" type="ORF">UY48_C0035G0005</name>
</gene>
<keyword evidence="3 7" id="KW-0812">Transmembrane</keyword>
<keyword evidence="5 7" id="KW-0472">Membrane</keyword>
<dbReference type="Pfam" id="PF02687">
    <property type="entry name" value="FtsX"/>
    <property type="match status" value="1"/>
</dbReference>
<dbReference type="Pfam" id="PF12704">
    <property type="entry name" value="MacB_PCD"/>
    <property type="match status" value="1"/>
</dbReference>
<name>A0A0G1VVK9_9BACT</name>
<comment type="similarity">
    <text evidence="6">Belongs to the ABC-4 integral membrane protein family.</text>
</comment>
<evidence type="ECO:0000256" key="7">
    <source>
        <dbReference type="SAM" id="Phobius"/>
    </source>
</evidence>
<feature type="transmembrane region" description="Helical" evidence="7">
    <location>
        <begin position="367"/>
        <end position="390"/>
    </location>
</feature>
<dbReference type="GO" id="GO:0005886">
    <property type="term" value="C:plasma membrane"/>
    <property type="evidence" value="ECO:0007669"/>
    <property type="project" value="UniProtKB-SubCell"/>
</dbReference>
<evidence type="ECO:0008006" key="12">
    <source>
        <dbReference type="Google" id="ProtNLM"/>
    </source>
</evidence>
<evidence type="ECO:0000259" key="8">
    <source>
        <dbReference type="Pfam" id="PF02687"/>
    </source>
</evidence>